<evidence type="ECO:0000313" key="2">
    <source>
        <dbReference type="Proteomes" id="UP000054653"/>
    </source>
</evidence>
<accession>A0A0V1CVX1</accession>
<gene>
    <name evidence="1" type="ORF">T03_11975</name>
</gene>
<dbReference type="Proteomes" id="UP000054653">
    <property type="component" value="Unassembled WGS sequence"/>
</dbReference>
<comment type="caution">
    <text evidence="1">The sequence shown here is derived from an EMBL/GenBank/DDBJ whole genome shotgun (WGS) entry which is preliminary data.</text>
</comment>
<dbReference type="AlphaFoldDB" id="A0A0V1CVX1"/>
<name>A0A0V1CVX1_TRIBR</name>
<evidence type="ECO:0000313" key="1">
    <source>
        <dbReference type="EMBL" id="KRY53457.1"/>
    </source>
</evidence>
<keyword evidence="2" id="KW-1185">Reference proteome</keyword>
<proteinExistence type="predicted"/>
<reference evidence="1 2" key="1">
    <citation type="submission" date="2015-01" db="EMBL/GenBank/DDBJ databases">
        <title>Evolution of Trichinella species and genotypes.</title>
        <authorList>
            <person name="Korhonen P.K."/>
            <person name="Edoardo P."/>
            <person name="Giuseppe L.R."/>
            <person name="Gasser R.B."/>
        </authorList>
    </citation>
    <scope>NUCLEOTIDE SEQUENCE [LARGE SCALE GENOMIC DNA]</scope>
    <source>
        <strain evidence="1">ISS120</strain>
    </source>
</reference>
<protein>
    <submittedName>
        <fullName evidence="1">Uncharacterized protein</fullName>
    </submittedName>
</protein>
<dbReference type="EMBL" id="JYDI01000085">
    <property type="protein sequence ID" value="KRY53457.1"/>
    <property type="molecule type" value="Genomic_DNA"/>
</dbReference>
<sequence length="130" mass="14345">MVPHVLALCGEKKTVKKQPRTDAANDCSERECGCPFGEVVRQDQDVPVPRWGLFQRPKNVHANTLQRVSRSHGLHWRTVVLGRALPPRALRARAAPCVYVTTHPGPVESAPDSCQRPALTQVTCVPTVVH</sequence>
<organism evidence="1 2">
    <name type="scientific">Trichinella britovi</name>
    <name type="common">Parasitic roundworm</name>
    <dbReference type="NCBI Taxonomy" id="45882"/>
    <lineage>
        <taxon>Eukaryota</taxon>
        <taxon>Metazoa</taxon>
        <taxon>Ecdysozoa</taxon>
        <taxon>Nematoda</taxon>
        <taxon>Enoplea</taxon>
        <taxon>Dorylaimia</taxon>
        <taxon>Trichinellida</taxon>
        <taxon>Trichinellidae</taxon>
        <taxon>Trichinella</taxon>
    </lineage>
</organism>